<dbReference type="EMBL" id="ML170158">
    <property type="protein sequence ID" value="TDL27998.1"/>
    <property type="molecule type" value="Genomic_DNA"/>
</dbReference>
<protein>
    <submittedName>
        <fullName evidence="1">Uncharacterized protein</fullName>
    </submittedName>
</protein>
<dbReference type="VEuPathDB" id="FungiDB:BD410DRAFT_781938"/>
<sequence>MPIWCASFVTSVVSSSSTSSIRKPCHRGVSQNFPHSHALRKPNVSSAIIWTIVHYVLLYASTPSIVLTVTITFDTLTCE</sequence>
<keyword evidence="2" id="KW-1185">Reference proteome</keyword>
<organism evidence="1 2">
    <name type="scientific">Rickenella mellea</name>
    <dbReference type="NCBI Taxonomy" id="50990"/>
    <lineage>
        <taxon>Eukaryota</taxon>
        <taxon>Fungi</taxon>
        <taxon>Dikarya</taxon>
        <taxon>Basidiomycota</taxon>
        <taxon>Agaricomycotina</taxon>
        <taxon>Agaricomycetes</taxon>
        <taxon>Hymenochaetales</taxon>
        <taxon>Rickenellaceae</taxon>
        <taxon>Rickenella</taxon>
    </lineage>
</organism>
<dbReference type="AlphaFoldDB" id="A0A4Y7QL76"/>
<dbReference type="Proteomes" id="UP000294933">
    <property type="component" value="Unassembled WGS sequence"/>
</dbReference>
<proteinExistence type="predicted"/>
<evidence type="ECO:0000313" key="2">
    <source>
        <dbReference type="Proteomes" id="UP000294933"/>
    </source>
</evidence>
<reference evidence="1 2" key="1">
    <citation type="submission" date="2018-06" db="EMBL/GenBank/DDBJ databases">
        <title>A transcriptomic atlas of mushroom development highlights an independent origin of complex multicellularity.</title>
        <authorList>
            <consortium name="DOE Joint Genome Institute"/>
            <person name="Krizsan K."/>
            <person name="Almasi E."/>
            <person name="Merenyi Z."/>
            <person name="Sahu N."/>
            <person name="Viragh M."/>
            <person name="Koszo T."/>
            <person name="Mondo S."/>
            <person name="Kiss B."/>
            <person name="Balint B."/>
            <person name="Kues U."/>
            <person name="Barry K."/>
            <person name="Hegedus J.C."/>
            <person name="Henrissat B."/>
            <person name="Johnson J."/>
            <person name="Lipzen A."/>
            <person name="Ohm R."/>
            <person name="Nagy I."/>
            <person name="Pangilinan J."/>
            <person name="Yan J."/>
            <person name="Xiong Y."/>
            <person name="Grigoriev I.V."/>
            <person name="Hibbett D.S."/>
            <person name="Nagy L.G."/>
        </authorList>
    </citation>
    <scope>NUCLEOTIDE SEQUENCE [LARGE SCALE GENOMIC DNA]</scope>
    <source>
        <strain evidence="1 2">SZMC22713</strain>
    </source>
</reference>
<evidence type="ECO:0000313" key="1">
    <source>
        <dbReference type="EMBL" id="TDL27998.1"/>
    </source>
</evidence>
<accession>A0A4Y7QL76</accession>
<gene>
    <name evidence="1" type="ORF">BD410DRAFT_781938</name>
</gene>
<name>A0A4Y7QL76_9AGAM</name>